<gene>
    <name evidence="1" type="ORF">RFI_12674</name>
</gene>
<keyword evidence="2" id="KW-1185">Reference proteome</keyword>
<feature type="non-terminal residue" evidence="1">
    <location>
        <position position="1"/>
    </location>
</feature>
<reference evidence="1 2" key="1">
    <citation type="journal article" date="2013" name="Curr. Biol.">
        <title>The Genome of the Foraminiferan Reticulomyxa filosa.</title>
        <authorList>
            <person name="Glockner G."/>
            <person name="Hulsmann N."/>
            <person name="Schleicher M."/>
            <person name="Noegel A.A."/>
            <person name="Eichinger L."/>
            <person name="Gallinger C."/>
            <person name="Pawlowski J."/>
            <person name="Sierra R."/>
            <person name="Euteneuer U."/>
            <person name="Pillet L."/>
            <person name="Moustafa A."/>
            <person name="Platzer M."/>
            <person name="Groth M."/>
            <person name="Szafranski K."/>
            <person name="Schliwa M."/>
        </authorList>
    </citation>
    <scope>NUCLEOTIDE SEQUENCE [LARGE SCALE GENOMIC DNA]</scope>
</reference>
<organism evidence="1 2">
    <name type="scientific">Reticulomyxa filosa</name>
    <dbReference type="NCBI Taxonomy" id="46433"/>
    <lineage>
        <taxon>Eukaryota</taxon>
        <taxon>Sar</taxon>
        <taxon>Rhizaria</taxon>
        <taxon>Retaria</taxon>
        <taxon>Foraminifera</taxon>
        <taxon>Monothalamids</taxon>
        <taxon>Reticulomyxidae</taxon>
        <taxon>Reticulomyxa</taxon>
    </lineage>
</organism>
<evidence type="ECO:0000313" key="2">
    <source>
        <dbReference type="Proteomes" id="UP000023152"/>
    </source>
</evidence>
<accession>X6NF04</accession>
<dbReference type="AlphaFoldDB" id="X6NF04"/>
<comment type="caution">
    <text evidence="1">The sequence shown here is derived from an EMBL/GenBank/DDBJ whole genome shotgun (WGS) entry which is preliminary data.</text>
</comment>
<name>X6NF04_RETFI</name>
<evidence type="ECO:0000313" key="1">
    <source>
        <dbReference type="EMBL" id="ETO24483.1"/>
    </source>
</evidence>
<dbReference type="Proteomes" id="UP000023152">
    <property type="component" value="Unassembled WGS sequence"/>
</dbReference>
<proteinExistence type="predicted"/>
<feature type="non-terminal residue" evidence="1">
    <location>
        <position position="289"/>
    </location>
</feature>
<protein>
    <submittedName>
        <fullName evidence="1">Uncharacterized protein</fullName>
    </submittedName>
</protein>
<sequence>LQQLCSGLELTVEGPLQWVVGKPLEFATKENRTWNQFEYVTNGNRIIIPSGLVEGGLGSKHKKKKKKKVGSTYYFFAVNKANSYYAEVISNKLKVVIVSSRLLARISGGDRQHWVGQELELDGELLSRDFNKKNGSVTFNRFHWDLLIDGLSQDDITNYTNLVNFSWPMFITNASKLYVGAYAMVIDHVYTWVLTITDPNNDNRVGMDSIDVHVSDKPFSMYVWNALPNIYATTPISLQGIVQCTSCHAIWWKWFEISSRIPSSVWSNVVQNASYLTIKEYTFVEGLVY</sequence>
<dbReference type="EMBL" id="ASPP01009191">
    <property type="protein sequence ID" value="ETO24483.1"/>
    <property type="molecule type" value="Genomic_DNA"/>
</dbReference>